<protein>
    <submittedName>
        <fullName evidence="6">Interferon-induced 6-16</fullName>
    </submittedName>
</protein>
<name>A0A9W9YTJ5_9CNID</name>
<keyword evidence="7" id="KW-1185">Reference proteome</keyword>
<evidence type="ECO:0000313" key="6">
    <source>
        <dbReference type="EMBL" id="KAJ7365916.1"/>
    </source>
</evidence>
<evidence type="ECO:0000313" key="7">
    <source>
        <dbReference type="Proteomes" id="UP001163046"/>
    </source>
</evidence>
<dbReference type="Pfam" id="PF06140">
    <property type="entry name" value="Ifi-6-16"/>
    <property type="match status" value="1"/>
</dbReference>
<evidence type="ECO:0000256" key="2">
    <source>
        <dbReference type="ARBA" id="ARBA00007262"/>
    </source>
</evidence>
<gene>
    <name evidence="6" type="primary">IFI27_1</name>
    <name evidence="6" type="ORF">OS493_002647</name>
</gene>
<comment type="similarity">
    <text evidence="2">Belongs to the IFI6/IFI27 family.</text>
</comment>
<proteinExistence type="inferred from homology"/>
<dbReference type="InterPro" id="IPR009311">
    <property type="entry name" value="IFI6/IFI27-like"/>
</dbReference>
<reference evidence="6" key="1">
    <citation type="submission" date="2023-01" db="EMBL/GenBank/DDBJ databases">
        <title>Genome assembly of the deep-sea coral Lophelia pertusa.</title>
        <authorList>
            <person name="Herrera S."/>
            <person name="Cordes E."/>
        </authorList>
    </citation>
    <scope>NUCLEOTIDE SEQUENCE</scope>
    <source>
        <strain evidence="6">USNM1676648</strain>
        <tissue evidence="6">Polyp</tissue>
    </source>
</reference>
<dbReference type="EMBL" id="MU827302">
    <property type="protein sequence ID" value="KAJ7365916.1"/>
    <property type="molecule type" value="Genomic_DNA"/>
</dbReference>
<evidence type="ECO:0000256" key="5">
    <source>
        <dbReference type="ARBA" id="ARBA00023136"/>
    </source>
</evidence>
<organism evidence="6 7">
    <name type="scientific">Desmophyllum pertusum</name>
    <dbReference type="NCBI Taxonomy" id="174260"/>
    <lineage>
        <taxon>Eukaryota</taxon>
        <taxon>Metazoa</taxon>
        <taxon>Cnidaria</taxon>
        <taxon>Anthozoa</taxon>
        <taxon>Hexacorallia</taxon>
        <taxon>Scleractinia</taxon>
        <taxon>Caryophylliina</taxon>
        <taxon>Caryophylliidae</taxon>
        <taxon>Desmophyllum</taxon>
    </lineage>
</organism>
<dbReference type="Proteomes" id="UP001163046">
    <property type="component" value="Unassembled WGS sequence"/>
</dbReference>
<evidence type="ECO:0000256" key="1">
    <source>
        <dbReference type="ARBA" id="ARBA00004141"/>
    </source>
</evidence>
<dbReference type="GO" id="GO:0016020">
    <property type="term" value="C:membrane"/>
    <property type="evidence" value="ECO:0007669"/>
    <property type="project" value="UniProtKB-SubCell"/>
</dbReference>
<dbReference type="AlphaFoldDB" id="A0A9W9YTJ5"/>
<keyword evidence="5" id="KW-0472">Membrane</keyword>
<dbReference type="InterPro" id="IPR038213">
    <property type="entry name" value="IFI6/IFI27-like_sf"/>
</dbReference>
<dbReference type="PANTHER" id="PTHR16932:SF18">
    <property type="entry name" value="INTERFERON, ALPHA-INDUCIBLE PROTEIN 27-LIKE 2"/>
    <property type="match status" value="1"/>
</dbReference>
<evidence type="ECO:0000256" key="3">
    <source>
        <dbReference type="ARBA" id="ARBA00022692"/>
    </source>
</evidence>
<evidence type="ECO:0000256" key="4">
    <source>
        <dbReference type="ARBA" id="ARBA00022989"/>
    </source>
</evidence>
<accession>A0A9W9YTJ5</accession>
<keyword evidence="4" id="KW-1133">Transmembrane helix</keyword>
<comment type="subcellular location">
    <subcellularLocation>
        <location evidence="1">Membrane</location>
        <topology evidence="1">Multi-pass membrane protein</topology>
    </subcellularLocation>
</comment>
<comment type="caution">
    <text evidence="6">The sequence shown here is derived from an EMBL/GenBank/DDBJ whole genome shotgun (WGS) entry which is preliminary data.</text>
</comment>
<keyword evidence="3" id="KW-0812">Transmembrane</keyword>
<dbReference type="Gene3D" id="6.10.110.10">
    <property type="match status" value="1"/>
</dbReference>
<dbReference type="PANTHER" id="PTHR16932">
    <property type="entry name" value="INTERFERON ALPHA-INDUCIBLE PROTEIN 27"/>
    <property type="match status" value="1"/>
</dbReference>
<sequence>MDKTSYLCIASLAGELVSSTSQSITPHTSFYKATNMITETSIKNCLSPYTAGWSWTDMALAGVVGTVAVVAAPAVLTAAGFTSAGVAAGSFAAAAQSTYGGYVASGSLFAASQSAGVVGIGLKTATTIFAVAGGATLCAKEK</sequence>